<protein>
    <recommendedName>
        <fullName evidence="6 7">D,D-heptose 1,7-bisphosphate phosphatase</fullName>
        <ecNumber evidence="7">3.1.3.-</ecNumber>
    </recommendedName>
</protein>
<keyword evidence="10" id="KW-0460">Magnesium</keyword>
<evidence type="ECO:0000256" key="7">
    <source>
        <dbReference type="PIRNR" id="PIRNR004682"/>
    </source>
</evidence>
<accession>A0A970B5V2</accession>
<organism evidence="11 12">
    <name type="scientific">Solimonas marina</name>
    <dbReference type="NCBI Taxonomy" id="2714601"/>
    <lineage>
        <taxon>Bacteria</taxon>
        <taxon>Pseudomonadati</taxon>
        <taxon>Pseudomonadota</taxon>
        <taxon>Gammaproteobacteria</taxon>
        <taxon>Nevskiales</taxon>
        <taxon>Nevskiaceae</taxon>
        <taxon>Solimonas</taxon>
    </lineage>
</organism>
<keyword evidence="3 10" id="KW-0479">Metal-binding</keyword>
<dbReference type="NCBIfam" id="TIGR01662">
    <property type="entry name" value="HAD-SF-IIIA"/>
    <property type="match status" value="1"/>
</dbReference>
<dbReference type="EC" id="3.1.3.-" evidence="7"/>
<comment type="cofactor">
    <cofactor evidence="10">
        <name>Mg(2+)</name>
        <dbReference type="ChEBI" id="CHEBI:18420"/>
    </cofactor>
</comment>
<dbReference type="RefSeq" id="WP_168147243.1">
    <property type="nucleotide sequence ID" value="NZ_JAAVXB010000003.1"/>
</dbReference>
<feature type="site" description="Stabilizes the phosphoryl group" evidence="9">
    <location>
        <position position="101"/>
    </location>
</feature>
<evidence type="ECO:0000256" key="6">
    <source>
        <dbReference type="ARBA" id="ARBA00031828"/>
    </source>
</evidence>
<dbReference type="Pfam" id="PF13242">
    <property type="entry name" value="Hydrolase_like"/>
    <property type="match status" value="1"/>
</dbReference>
<keyword evidence="12" id="KW-1185">Reference proteome</keyword>
<dbReference type="SUPFAM" id="SSF56784">
    <property type="entry name" value="HAD-like"/>
    <property type="match status" value="1"/>
</dbReference>
<evidence type="ECO:0000313" key="11">
    <source>
        <dbReference type="EMBL" id="NKF21980.1"/>
    </source>
</evidence>
<proteinExistence type="inferred from homology"/>
<comment type="caution">
    <text evidence="11">The sequence shown here is derived from an EMBL/GenBank/DDBJ whole genome shotgun (WGS) entry which is preliminary data.</text>
</comment>
<dbReference type="InterPro" id="IPR036412">
    <property type="entry name" value="HAD-like_sf"/>
</dbReference>
<dbReference type="EMBL" id="JAAVXB010000003">
    <property type="protein sequence ID" value="NKF21980.1"/>
    <property type="molecule type" value="Genomic_DNA"/>
</dbReference>
<feature type="binding site" evidence="10">
    <location>
        <position position="9"/>
    </location>
    <ligand>
        <name>Mg(2+)</name>
        <dbReference type="ChEBI" id="CHEBI:18420"/>
    </ligand>
</feature>
<keyword evidence="5 7" id="KW-0119">Carbohydrate metabolism</keyword>
<dbReference type="Proteomes" id="UP000653472">
    <property type="component" value="Unassembled WGS sequence"/>
</dbReference>
<dbReference type="GO" id="GO:0005975">
    <property type="term" value="P:carbohydrate metabolic process"/>
    <property type="evidence" value="ECO:0007669"/>
    <property type="project" value="InterPro"/>
</dbReference>
<evidence type="ECO:0000256" key="10">
    <source>
        <dbReference type="PIRSR" id="PIRSR004682-4"/>
    </source>
</evidence>
<dbReference type="Gene3D" id="3.40.50.1000">
    <property type="entry name" value="HAD superfamily/HAD-like"/>
    <property type="match status" value="1"/>
</dbReference>
<feature type="site" description="Contributes to substrate recognition" evidence="9">
    <location>
        <position position="100"/>
    </location>
</feature>
<dbReference type="CDD" id="cd07503">
    <property type="entry name" value="HAD_HisB-N"/>
    <property type="match status" value="1"/>
</dbReference>
<comment type="subcellular location">
    <subcellularLocation>
        <location evidence="1 7">Cytoplasm</location>
    </subcellularLocation>
</comment>
<dbReference type="PIRSF" id="PIRSF004682">
    <property type="entry name" value="GmhB"/>
    <property type="match status" value="1"/>
</dbReference>
<dbReference type="PANTHER" id="PTHR42891:SF1">
    <property type="entry name" value="D-GLYCERO-BETA-D-MANNO-HEPTOSE-1,7-BISPHOSPHATE 7-PHOSPHATASE"/>
    <property type="match status" value="1"/>
</dbReference>
<reference evidence="11" key="1">
    <citation type="submission" date="2020-03" db="EMBL/GenBank/DDBJ databases">
        <title>Solimonas marina sp. nov., isolated from deep seawater of the Pacific Ocean.</title>
        <authorList>
            <person name="Liu X."/>
            <person name="Lai Q."/>
            <person name="Sun F."/>
            <person name="Gai Y."/>
            <person name="Li G."/>
            <person name="Shao Z."/>
        </authorList>
    </citation>
    <scope>NUCLEOTIDE SEQUENCE</scope>
    <source>
        <strain evidence="11">C16B3</strain>
    </source>
</reference>
<dbReference type="InterPro" id="IPR006549">
    <property type="entry name" value="HAD-SF_hydro_IIIA"/>
</dbReference>
<dbReference type="GO" id="GO:0005737">
    <property type="term" value="C:cytoplasm"/>
    <property type="evidence" value="ECO:0007669"/>
    <property type="project" value="UniProtKB-SubCell"/>
</dbReference>
<feature type="site" description="Stabilizes the phosphoryl group" evidence="9">
    <location>
        <position position="50"/>
    </location>
</feature>
<evidence type="ECO:0000256" key="2">
    <source>
        <dbReference type="ARBA" id="ARBA00022490"/>
    </source>
</evidence>
<gene>
    <name evidence="11" type="primary">gmhB</name>
    <name evidence="11" type="ORF">G7Y82_06590</name>
</gene>
<dbReference type="AlphaFoldDB" id="A0A970B5V2"/>
<evidence type="ECO:0000256" key="8">
    <source>
        <dbReference type="PIRSR" id="PIRSR004682-1"/>
    </source>
</evidence>
<evidence type="ECO:0000256" key="5">
    <source>
        <dbReference type="ARBA" id="ARBA00023277"/>
    </source>
</evidence>
<keyword evidence="4 7" id="KW-0378">Hydrolase</keyword>
<dbReference type="GO" id="GO:0046872">
    <property type="term" value="F:metal ion binding"/>
    <property type="evidence" value="ECO:0007669"/>
    <property type="project" value="UniProtKB-KW"/>
</dbReference>
<sequence>MKLVILDRDGVINEDSPNHVRSAAEWQPIPGSIEAIARLCQGGYRVFIATNQSGLGQKLFDYDAFSAINDRLQGLLAEAGGRIDGIFFAPDHPQQPGPQRKPAPGMSLELAKRLGVSLDGVPSVGDSWRDLEAARAAGARPILVRTGNGRETERRYAEALGDTAIYDTLADFTVALLSGNLPPQRPQTA</sequence>
<feature type="binding site" evidence="10">
    <location>
        <position position="7"/>
    </location>
    <ligand>
        <name>Mg(2+)</name>
        <dbReference type="ChEBI" id="CHEBI:18420"/>
    </ligand>
</feature>
<name>A0A970B5V2_9GAMM</name>
<feature type="active site" description="Nucleophile" evidence="8">
    <location>
        <position position="7"/>
    </location>
</feature>
<evidence type="ECO:0000256" key="1">
    <source>
        <dbReference type="ARBA" id="ARBA00004496"/>
    </source>
</evidence>
<keyword evidence="2 7" id="KW-0963">Cytoplasm</keyword>
<comment type="similarity">
    <text evidence="7">Belongs to the gmhB family.</text>
</comment>
<evidence type="ECO:0000256" key="4">
    <source>
        <dbReference type="ARBA" id="ARBA00022801"/>
    </source>
</evidence>
<feature type="active site" description="Proton donor" evidence="8">
    <location>
        <position position="9"/>
    </location>
</feature>
<feature type="binding site" evidence="10">
    <location>
        <position position="126"/>
    </location>
    <ligand>
        <name>Mg(2+)</name>
        <dbReference type="ChEBI" id="CHEBI:18420"/>
    </ligand>
</feature>
<evidence type="ECO:0000256" key="3">
    <source>
        <dbReference type="ARBA" id="ARBA00022723"/>
    </source>
</evidence>
<evidence type="ECO:0000256" key="9">
    <source>
        <dbReference type="PIRSR" id="PIRSR004682-3"/>
    </source>
</evidence>
<dbReference type="InterPro" id="IPR023214">
    <property type="entry name" value="HAD_sf"/>
</dbReference>
<dbReference type="NCBIfam" id="NF006506">
    <property type="entry name" value="PRK08942.1"/>
    <property type="match status" value="1"/>
</dbReference>
<evidence type="ECO:0000313" key="12">
    <source>
        <dbReference type="Proteomes" id="UP000653472"/>
    </source>
</evidence>
<dbReference type="InterPro" id="IPR004446">
    <property type="entry name" value="Heptose_bisP_phosphatase"/>
</dbReference>
<dbReference type="GO" id="GO:0016791">
    <property type="term" value="F:phosphatase activity"/>
    <property type="evidence" value="ECO:0007669"/>
    <property type="project" value="InterPro"/>
</dbReference>
<dbReference type="NCBIfam" id="TIGR01656">
    <property type="entry name" value="Histidinol-ppas"/>
    <property type="match status" value="1"/>
</dbReference>
<dbReference type="PANTHER" id="PTHR42891">
    <property type="entry name" value="D-GLYCERO-BETA-D-MANNO-HEPTOSE-1,7-BISPHOSPHATE 7-PHOSPHATASE"/>
    <property type="match status" value="1"/>
</dbReference>
<dbReference type="InterPro" id="IPR006543">
    <property type="entry name" value="Histidinol-phos"/>
</dbReference>